<organism evidence="5 6">
    <name type="scientific">Frisingicoccus caecimuris</name>
    <dbReference type="NCBI Taxonomy" id="1796636"/>
    <lineage>
        <taxon>Bacteria</taxon>
        <taxon>Bacillati</taxon>
        <taxon>Bacillota</taxon>
        <taxon>Clostridia</taxon>
        <taxon>Lachnospirales</taxon>
        <taxon>Lachnospiraceae</taxon>
        <taxon>Frisingicoccus</taxon>
    </lineage>
</organism>
<dbReference type="Gene3D" id="1.10.10.10">
    <property type="entry name" value="Winged helix-like DNA-binding domain superfamily/Winged helix DNA-binding domain"/>
    <property type="match status" value="1"/>
</dbReference>
<protein>
    <submittedName>
        <fullName evidence="5">GntR family transcriptional regulator</fullName>
    </submittedName>
</protein>
<name>A0A4R2LCG1_9FIRM</name>
<dbReference type="InterPro" id="IPR011711">
    <property type="entry name" value="GntR_C"/>
</dbReference>
<dbReference type="Proteomes" id="UP000295711">
    <property type="component" value="Unassembled WGS sequence"/>
</dbReference>
<gene>
    <name evidence="5" type="ORF">EV212_11339</name>
</gene>
<keyword evidence="1" id="KW-0805">Transcription regulation</keyword>
<evidence type="ECO:0000256" key="3">
    <source>
        <dbReference type="ARBA" id="ARBA00023163"/>
    </source>
</evidence>
<dbReference type="SMART" id="SM00895">
    <property type="entry name" value="FCD"/>
    <property type="match status" value="1"/>
</dbReference>
<keyword evidence="6" id="KW-1185">Reference proteome</keyword>
<keyword evidence="3" id="KW-0804">Transcription</keyword>
<dbReference type="SMART" id="SM00345">
    <property type="entry name" value="HTH_GNTR"/>
    <property type="match status" value="1"/>
</dbReference>
<dbReference type="SUPFAM" id="SSF46785">
    <property type="entry name" value="Winged helix' DNA-binding domain"/>
    <property type="match status" value="1"/>
</dbReference>
<sequence length="222" mass="25828">MKSLAECIADDIMSMIIIEGRFHPGEKILNESDFAKELFVSRSTFREAVKILSERGVLIVRHGSGMYVSKDVLENRENRFKRYESKIDALELNEIRMMIEPETAYYAALRASNHELKRIAYYGQLVENKIVAGVTDRRTEEIRFHLSIARAAHNSFMDRLAPTIFDAIDKSRNVFNLEEVRQGTLLDHRMIIQYLNERNADFARTAMRSHMLRGIQALKMER</sequence>
<keyword evidence="2" id="KW-0238">DNA-binding</keyword>
<dbReference type="InterPro" id="IPR036390">
    <property type="entry name" value="WH_DNA-bd_sf"/>
</dbReference>
<reference evidence="5 6" key="1">
    <citation type="submission" date="2019-03" db="EMBL/GenBank/DDBJ databases">
        <title>Genomic Encyclopedia of Type Strains, Phase IV (KMG-IV): sequencing the most valuable type-strain genomes for metagenomic binning, comparative biology and taxonomic classification.</title>
        <authorList>
            <person name="Goeker M."/>
        </authorList>
    </citation>
    <scope>NUCLEOTIDE SEQUENCE [LARGE SCALE GENOMIC DNA]</scope>
    <source>
        <strain evidence="5 6">DSM 28559</strain>
    </source>
</reference>
<dbReference type="Gene3D" id="1.20.120.530">
    <property type="entry name" value="GntR ligand-binding domain-like"/>
    <property type="match status" value="1"/>
</dbReference>
<evidence type="ECO:0000259" key="4">
    <source>
        <dbReference type="PROSITE" id="PS50949"/>
    </source>
</evidence>
<comment type="caution">
    <text evidence="5">The sequence shown here is derived from an EMBL/GenBank/DDBJ whole genome shotgun (WGS) entry which is preliminary data.</text>
</comment>
<dbReference type="InterPro" id="IPR036388">
    <property type="entry name" value="WH-like_DNA-bd_sf"/>
</dbReference>
<dbReference type="OrthoDB" id="9799482at2"/>
<dbReference type="SUPFAM" id="SSF48008">
    <property type="entry name" value="GntR ligand-binding domain-like"/>
    <property type="match status" value="1"/>
</dbReference>
<dbReference type="RefSeq" id="WP_132093268.1">
    <property type="nucleotide sequence ID" value="NZ_JANKAQ010000014.1"/>
</dbReference>
<proteinExistence type="predicted"/>
<evidence type="ECO:0000313" key="5">
    <source>
        <dbReference type="EMBL" id="TCO83252.1"/>
    </source>
</evidence>
<dbReference type="AlphaFoldDB" id="A0A4R2LCG1"/>
<dbReference type="GO" id="GO:0003700">
    <property type="term" value="F:DNA-binding transcription factor activity"/>
    <property type="evidence" value="ECO:0007669"/>
    <property type="project" value="InterPro"/>
</dbReference>
<dbReference type="Pfam" id="PF00392">
    <property type="entry name" value="GntR"/>
    <property type="match status" value="1"/>
</dbReference>
<dbReference type="EMBL" id="SLXA01000013">
    <property type="protein sequence ID" value="TCO83252.1"/>
    <property type="molecule type" value="Genomic_DNA"/>
</dbReference>
<dbReference type="InterPro" id="IPR000524">
    <property type="entry name" value="Tscrpt_reg_HTH_GntR"/>
</dbReference>
<evidence type="ECO:0000313" key="6">
    <source>
        <dbReference type="Proteomes" id="UP000295711"/>
    </source>
</evidence>
<feature type="domain" description="HTH gntR-type" evidence="4">
    <location>
        <begin position="2"/>
        <end position="71"/>
    </location>
</feature>
<dbReference type="InterPro" id="IPR008920">
    <property type="entry name" value="TF_FadR/GntR_C"/>
</dbReference>
<dbReference type="PROSITE" id="PS50949">
    <property type="entry name" value="HTH_GNTR"/>
    <property type="match status" value="1"/>
</dbReference>
<evidence type="ECO:0000256" key="2">
    <source>
        <dbReference type="ARBA" id="ARBA00023125"/>
    </source>
</evidence>
<dbReference type="Pfam" id="PF07729">
    <property type="entry name" value="FCD"/>
    <property type="match status" value="1"/>
</dbReference>
<dbReference type="PANTHER" id="PTHR43537:SF5">
    <property type="entry name" value="UXU OPERON TRANSCRIPTIONAL REGULATOR"/>
    <property type="match status" value="1"/>
</dbReference>
<accession>A0A4R2LCG1</accession>
<dbReference type="PANTHER" id="PTHR43537">
    <property type="entry name" value="TRANSCRIPTIONAL REGULATOR, GNTR FAMILY"/>
    <property type="match status" value="1"/>
</dbReference>
<dbReference type="CDD" id="cd07377">
    <property type="entry name" value="WHTH_GntR"/>
    <property type="match status" value="1"/>
</dbReference>
<evidence type="ECO:0000256" key="1">
    <source>
        <dbReference type="ARBA" id="ARBA00023015"/>
    </source>
</evidence>
<dbReference type="GO" id="GO:0003677">
    <property type="term" value="F:DNA binding"/>
    <property type="evidence" value="ECO:0007669"/>
    <property type="project" value="UniProtKB-KW"/>
</dbReference>